<gene>
    <name evidence="2" type="ORF">NCTC13102_00741</name>
</gene>
<name>A0A2X3BES7_9HELI</name>
<feature type="signal peptide" evidence="1">
    <location>
        <begin position="1"/>
        <end position="21"/>
    </location>
</feature>
<dbReference type="Proteomes" id="UP000250166">
    <property type="component" value="Unassembled WGS sequence"/>
</dbReference>
<reference evidence="2 3" key="1">
    <citation type="submission" date="2018-06" db="EMBL/GenBank/DDBJ databases">
        <authorList>
            <consortium name="Pathogen Informatics"/>
            <person name="Doyle S."/>
        </authorList>
    </citation>
    <scope>NUCLEOTIDE SEQUENCE [LARGE SCALE GENOMIC DNA]</scope>
    <source>
        <strain evidence="2 3">NCTC13102</strain>
    </source>
</reference>
<proteinExistence type="predicted"/>
<protein>
    <recommendedName>
        <fullName evidence="4">Outer membrane protein</fullName>
    </recommendedName>
</protein>
<evidence type="ECO:0000313" key="3">
    <source>
        <dbReference type="Proteomes" id="UP000250166"/>
    </source>
</evidence>
<feature type="chain" id="PRO_5015911189" description="Outer membrane protein" evidence="1">
    <location>
        <begin position="22"/>
        <end position="390"/>
    </location>
</feature>
<dbReference type="AlphaFoldDB" id="A0A2X3BES7"/>
<keyword evidence="1" id="KW-0732">Signal</keyword>
<dbReference type="RefSeq" id="WP_112058460.1">
    <property type="nucleotide sequence ID" value="NZ_UAWL01000006.1"/>
</dbReference>
<evidence type="ECO:0000313" key="2">
    <source>
        <dbReference type="EMBL" id="SQB98284.1"/>
    </source>
</evidence>
<sequence length="390" mass="43232">MKTKLLGSVILASTITTASNADVQLFGHLGVLYNQGFGDVKIAGDNINYGGLTGHLGVDIGSSNVGFGVGGWGGTQLWGTQDYAKNFVYGDQYIDLSDLYFRYNGQFDFYAGRFDGHFLKADWIDNYIQGVGLSWKLGQNSNIWVTWANDYTTYGVLPGRIASELQAYRRFPSSFNNFGVGDWDLIAGGANLDFDILQIDPFVHYFLGTPNAWRINYGDGNNTLQAGARAALMLGGSGFKSTTAARFMWQNNYTNTFLFWIDEELRFSEIFKLGAGWYIVGKDSGIYTITDHSRFYGRYTMHSMGYFGANTNSWYVFGGVEHKRVKFDVLYAGGGYNEFSAVASVRVLDYQLGFMREGLAVDVGAGYVGNGFGDNNIQYHNAIAFAKLVF</sequence>
<dbReference type="EMBL" id="UAWL01000006">
    <property type="protein sequence ID" value="SQB98284.1"/>
    <property type="molecule type" value="Genomic_DNA"/>
</dbReference>
<organism evidence="2 3">
    <name type="scientific">Helicobacter fennelliae</name>
    <dbReference type="NCBI Taxonomy" id="215"/>
    <lineage>
        <taxon>Bacteria</taxon>
        <taxon>Pseudomonadati</taxon>
        <taxon>Campylobacterota</taxon>
        <taxon>Epsilonproteobacteria</taxon>
        <taxon>Campylobacterales</taxon>
        <taxon>Helicobacteraceae</taxon>
        <taxon>Helicobacter</taxon>
    </lineage>
</organism>
<evidence type="ECO:0000256" key="1">
    <source>
        <dbReference type="SAM" id="SignalP"/>
    </source>
</evidence>
<evidence type="ECO:0008006" key="4">
    <source>
        <dbReference type="Google" id="ProtNLM"/>
    </source>
</evidence>
<accession>A0A2X3BES7</accession>